<protein>
    <recommendedName>
        <fullName evidence="4">Lipoprotein</fullName>
    </recommendedName>
</protein>
<comment type="caution">
    <text evidence="2">The sequence shown here is derived from an EMBL/GenBank/DDBJ whole genome shotgun (WGS) entry which is preliminary data.</text>
</comment>
<evidence type="ECO:0000256" key="1">
    <source>
        <dbReference type="SAM" id="SignalP"/>
    </source>
</evidence>
<name>C2MDC6_9PORP</name>
<dbReference type="AlphaFoldDB" id="C2MDC6"/>
<dbReference type="RefSeq" id="WP_007365870.1">
    <property type="nucleotide sequence ID" value="NZ_ACLR01000183.1"/>
</dbReference>
<accession>C2MDC6</accession>
<proteinExistence type="predicted"/>
<dbReference type="STRING" id="596327.PORUE0001_1421"/>
<organism evidence="2 3">
    <name type="scientific">Porphyromonas uenonis 60-3</name>
    <dbReference type="NCBI Taxonomy" id="596327"/>
    <lineage>
        <taxon>Bacteria</taxon>
        <taxon>Pseudomonadati</taxon>
        <taxon>Bacteroidota</taxon>
        <taxon>Bacteroidia</taxon>
        <taxon>Bacteroidales</taxon>
        <taxon>Porphyromonadaceae</taxon>
        <taxon>Porphyromonas</taxon>
    </lineage>
</organism>
<dbReference type="Proteomes" id="UP000003303">
    <property type="component" value="Unassembled WGS sequence"/>
</dbReference>
<dbReference type="eggNOG" id="ENOG5033SFJ">
    <property type="taxonomic scope" value="Bacteria"/>
</dbReference>
<gene>
    <name evidence="2" type="ORF">PORUE0001_1421</name>
</gene>
<evidence type="ECO:0008006" key="4">
    <source>
        <dbReference type="Google" id="ProtNLM"/>
    </source>
</evidence>
<evidence type="ECO:0000313" key="3">
    <source>
        <dbReference type="Proteomes" id="UP000003303"/>
    </source>
</evidence>
<feature type="chain" id="PRO_5002916547" description="Lipoprotein" evidence="1">
    <location>
        <begin position="20"/>
        <end position="451"/>
    </location>
</feature>
<reference evidence="2 3" key="1">
    <citation type="submission" date="2009-04" db="EMBL/GenBank/DDBJ databases">
        <authorList>
            <person name="Sebastian Y."/>
            <person name="Madupu R."/>
            <person name="Durkin A.S."/>
            <person name="Torralba M."/>
            <person name="Methe B."/>
            <person name="Sutton G.G."/>
            <person name="Strausberg R.L."/>
            <person name="Nelson K.E."/>
        </authorList>
    </citation>
    <scope>NUCLEOTIDE SEQUENCE [LARGE SCALE GENOMIC DNA]</scope>
    <source>
        <strain evidence="2 3">60-3</strain>
    </source>
</reference>
<keyword evidence="1" id="KW-0732">Signal</keyword>
<feature type="signal peptide" evidence="1">
    <location>
        <begin position="1"/>
        <end position="19"/>
    </location>
</feature>
<dbReference type="OrthoDB" id="1079697at2"/>
<dbReference type="EMBL" id="ACLR01000183">
    <property type="protein sequence ID" value="EEK16262.1"/>
    <property type="molecule type" value="Genomic_DNA"/>
</dbReference>
<sequence>MNKISARLLTITLASYALLQLVSCSNKVPTAPDTKYIPDFHDTYYREKIDAIVPDQLALYVDYSTCIAQGQNSPFFQALVPSWTNAAKSFFAIKGSTIEEHSADSTFLLLRSVSEVNYADIKTAAERIAHGNTEGVLLTDGEYFQPSIAQGNINNPYMAEAFKTWLKRGHDIYIYIEPYEEVYKGETYQKKRFYFIFTDNRLAGNIYERIKQTVDRSQYDGVQLFHLSADHPALYTEGGQTSSPHSILSAKTTPGGSYEIQDWEIDWQNGIEPLLVNAIDPETGDALPEGIPFTSGLHLDKSSFGGCHITEIKATVYNINQAYTDYYNSREAGTPPEEQISSSECDHFVKIDDKAWRDESVINLRFDTEYYNPASALDGAPFNYFMIRLSVADVELEDQYKEMFSFDSIDMPGSQNVSIVSSIEQCLADPDIIAKMKSCPIYTIYVKANQR</sequence>
<keyword evidence="3" id="KW-1185">Reference proteome</keyword>
<evidence type="ECO:0000313" key="2">
    <source>
        <dbReference type="EMBL" id="EEK16262.1"/>
    </source>
</evidence>